<evidence type="ECO:0000313" key="2">
    <source>
        <dbReference type="Proteomes" id="UP001274896"/>
    </source>
</evidence>
<dbReference type="AlphaFoldDB" id="A0AAE0UI65"/>
<keyword evidence="2" id="KW-1185">Reference proteome</keyword>
<accession>A0AAE0UI65</accession>
<comment type="caution">
    <text evidence="1">The sequence shown here is derived from an EMBL/GenBank/DDBJ whole genome shotgun (WGS) entry which is preliminary data.</text>
</comment>
<organism evidence="1 2">
    <name type="scientific">Hemibagrus guttatus</name>
    <dbReference type="NCBI Taxonomy" id="175788"/>
    <lineage>
        <taxon>Eukaryota</taxon>
        <taxon>Metazoa</taxon>
        <taxon>Chordata</taxon>
        <taxon>Craniata</taxon>
        <taxon>Vertebrata</taxon>
        <taxon>Euteleostomi</taxon>
        <taxon>Actinopterygii</taxon>
        <taxon>Neopterygii</taxon>
        <taxon>Teleostei</taxon>
        <taxon>Ostariophysi</taxon>
        <taxon>Siluriformes</taxon>
        <taxon>Bagridae</taxon>
        <taxon>Hemibagrus</taxon>
    </lineage>
</organism>
<evidence type="ECO:0000313" key="1">
    <source>
        <dbReference type="EMBL" id="KAK3506523.1"/>
    </source>
</evidence>
<sequence length="119" mass="13549">MFYHFLVASVIFYAVVSWGSWVKTAHANRLNKLIRKAGYVMGVELESLVEVCNRRMQRKLLSILDNVSHPLQAATNGNSIKFEEYMSSVTSYFGKCIDDVTITTRPNCPKPRMTIKVLC</sequence>
<dbReference type="Proteomes" id="UP001274896">
    <property type="component" value="Unassembled WGS sequence"/>
</dbReference>
<gene>
    <name evidence="1" type="ORF">QTP70_006433</name>
</gene>
<reference evidence="1" key="1">
    <citation type="submission" date="2023-06" db="EMBL/GenBank/DDBJ databases">
        <title>Male Hemibagrus guttatus genome.</title>
        <authorList>
            <person name="Bian C."/>
        </authorList>
    </citation>
    <scope>NUCLEOTIDE SEQUENCE</scope>
    <source>
        <strain evidence="1">Male_cb2023</strain>
        <tissue evidence="1">Muscle</tissue>
    </source>
</reference>
<name>A0AAE0UI65_9TELE</name>
<proteinExistence type="predicted"/>
<dbReference type="EMBL" id="JAUCMX010000030">
    <property type="protein sequence ID" value="KAK3506523.1"/>
    <property type="molecule type" value="Genomic_DNA"/>
</dbReference>
<protein>
    <submittedName>
        <fullName evidence="1">Uncharacterized protein</fullName>
    </submittedName>
</protein>